<protein>
    <submittedName>
        <fullName evidence="1">(rape) hypothetical protein</fullName>
    </submittedName>
</protein>
<dbReference type="AlphaFoldDB" id="A0A816IHN8"/>
<gene>
    <name evidence="1" type="ORF">DARMORV10_C03P48100.1</name>
</gene>
<reference evidence="1" key="1">
    <citation type="submission" date="2021-01" db="EMBL/GenBank/DDBJ databases">
        <authorList>
            <consortium name="Genoscope - CEA"/>
            <person name="William W."/>
        </authorList>
    </citation>
    <scope>NUCLEOTIDE SEQUENCE</scope>
</reference>
<name>A0A816IHN8_BRANA</name>
<accession>A0A816IHN8</accession>
<sequence>MRFEKPSRIQEESTLQENSGILREKIVGIGIPIALTGSDFLLETKRHMKDCHDSSSNTRAGSSDFTGRQAVVRRVPSFCLQSSRPTILLILNSLQCEYAHVLFHVTSSSFVVLVIDYGVSLLAL</sequence>
<dbReference type="Proteomes" id="UP001295469">
    <property type="component" value="Chromosome C03"/>
</dbReference>
<evidence type="ECO:0000313" key="1">
    <source>
        <dbReference type="EMBL" id="CAF1704701.1"/>
    </source>
</evidence>
<proteinExistence type="predicted"/>
<dbReference type="EMBL" id="HG994367">
    <property type="protein sequence ID" value="CAF1704701.1"/>
    <property type="molecule type" value="Genomic_DNA"/>
</dbReference>
<organism evidence="1">
    <name type="scientific">Brassica napus</name>
    <name type="common">Rape</name>
    <dbReference type="NCBI Taxonomy" id="3708"/>
    <lineage>
        <taxon>Eukaryota</taxon>
        <taxon>Viridiplantae</taxon>
        <taxon>Streptophyta</taxon>
        <taxon>Embryophyta</taxon>
        <taxon>Tracheophyta</taxon>
        <taxon>Spermatophyta</taxon>
        <taxon>Magnoliopsida</taxon>
        <taxon>eudicotyledons</taxon>
        <taxon>Gunneridae</taxon>
        <taxon>Pentapetalae</taxon>
        <taxon>rosids</taxon>
        <taxon>malvids</taxon>
        <taxon>Brassicales</taxon>
        <taxon>Brassicaceae</taxon>
        <taxon>Brassiceae</taxon>
        <taxon>Brassica</taxon>
    </lineage>
</organism>